<feature type="region of interest" description="Disordered" evidence="1">
    <location>
        <begin position="60"/>
        <end position="106"/>
    </location>
</feature>
<comment type="caution">
    <text evidence="3">The sequence shown here is derived from an EMBL/GenBank/DDBJ whole genome shotgun (WGS) entry which is preliminary data.</text>
</comment>
<evidence type="ECO:0008006" key="5">
    <source>
        <dbReference type="Google" id="ProtNLM"/>
    </source>
</evidence>
<dbReference type="Proteomes" id="UP001298424">
    <property type="component" value="Unassembled WGS sequence"/>
</dbReference>
<feature type="transmembrane region" description="Helical" evidence="2">
    <location>
        <begin position="202"/>
        <end position="222"/>
    </location>
</feature>
<feature type="compositionally biased region" description="Low complexity" evidence="1">
    <location>
        <begin position="96"/>
        <end position="106"/>
    </location>
</feature>
<feature type="compositionally biased region" description="Low complexity" evidence="1">
    <location>
        <begin position="60"/>
        <end position="88"/>
    </location>
</feature>
<reference evidence="3 4" key="1">
    <citation type="submission" date="2022-02" db="EMBL/GenBank/DDBJ databases">
        <title>Genome sequence data of Kingella unionensis sp. nov. strain CICC 24913 (CCUG 75125).</title>
        <authorList>
            <person name="Xiao M."/>
        </authorList>
    </citation>
    <scope>NUCLEOTIDE SEQUENCE [LARGE SCALE GENOMIC DNA]</scope>
    <source>
        <strain evidence="3 4">CICC 24913</strain>
    </source>
</reference>
<evidence type="ECO:0000256" key="2">
    <source>
        <dbReference type="SAM" id="Phobius"/>
    </source>
</evidence>
<dbReference type="EMBL" id="JAKOOW010000006">
    <property type="protein sequence ID" value="MCG6503304.1"/>
    <property type="molecule type" value="Genomic_DNA"/>
</dbReference>
<keyword evidence="2" id="KW-1133">Transmembrane helix</keyword>
<name>A0ABS9NKI8_9NEIS</name>
<organism evidence="3 4">
    <name type="scientific">Kingella pumchi</name>
    <dbReference type="NCBI Taxonomy" id="2779506"/>
    <lineage>
        <taxon>Bacteria</taxon>
        <taxon>Pseudomonadati</taxon>
        <taxon>Pseudomonadota</taxon>
        <taxon>Betaproteobacteria</taxon>
        <taxon>Neisseriales</taxon>
        <taxon>Neisseriaceae</taxon>
        <taxon>Kingella</taxon>
    </lineage>
</organism>
<sequence>MNEIKINCPDCGKPQSYSRVTLVKTQGHVVCKDCHHMFRVLKQTGKSNKAVETVAVPSEAAQAGKAAPKQPEKANPAARAKPAAGKNAAAREYRIPKAQPAGKAAAQAKRTEFAEVESAPFAFNLLEREEQTANVPQLLPAENGTRMQARTPQGENITIHTDNLVFTLVGDPAAPQPLSPAVPNQPPSPPALPPAATHEINWTIATIAALIVLILQLFYLMMMFP</sequence>
<dbReference type="RefSeq" id="WP_238745539.1">
    <property type="nucleotide sequence ID" value="NZ_JAKOOW010000006.1"/>
</dbReference>
<accession>A0ABS9NKI8</accession>
<protein>
    <recommendedName>
        <fullName evidence="5">MJ0042 family finger-like domain</fullName>
    </recommendedName>
</protein>
<evidence type="ECO:0000313" key="4">
    <source>
        <dbReference type="Proteomes" id="UP001298424"/>
    </source>
</evidence>
<keyword evidence="4" id="KW-1185">Reference proteome</keyword>
<feature type="region of interest" description="Disordered" evidence="1">
    <location>
        <begin position="175"/>
        <end position="194"/>
    </location>
</feature>
<proteinExistence type="predicted"/>
<evidence type="ECO:0000313" key="3">
    <source>
        <dbReference type="EMBL" id="MCG6503304.1"/>
    </source>
</evidence>
<evidence type="ECO:0000256" key="1">
    <source>
        <dbReference type="SAM" id="MobiDB-lite"/>
    </source>
</evidence>
<keyword evidence="2" id="KW-0472">Membrane</keyword>
<gene>
    <name evidence="3" type="ORF">MB824_02175</name>
</gene>
<keyword evidence="2" id="KW-0812">Transmembrane</keyword>
<feature type="compositionally biased region" description="Pro residues" evidence="1">
    <location>
        <begin position="175"/>
        <end position="193"/>
    </location>
</feature>